<gene>
    <name evidence="5 6" type="primary">LOC108987687</name>
</gene>
<feature type="compositionally biased region" description="Basic and acidic residues" evidence="2">
    <location>
        <begin position="351"/>
        <end position="405"/>
    </location>
</feature>
<feature type="region of interest" description="Disordered" evidence="2">
    <location>
        <begin position="351"/>
        <end position="444"/>
    </location>
</feature>
<feature type="compositionally biased region" description="Basic and acidic residues" evidence="2">
    <location>
        <begin position="1173"/>
        <end position="1210"/>
    </location>
</feature>
<keyword evidence="4" id="KW-1185">Reference proteome</keyword>
<feature type="compositionally biased region" description="Basic and acidic residues" evidence="2">
    <location>
        <begin position="730"/>
        <end position="778"/>
    </location>
</feature>
<evidence type="ECO:0000313" key="4">
    <source>
        <dbReference type="Proteomes" id="UP000235220"/>
    </source>
</evidence>
<dbReference type="FunFam" id="1.10.238.10:FF:000157">
    <property type="entry name" value="ATP/GTP-binding protein family"/>
    <property type="match status" value="1"/>
</dbReference>
<feature type="domain" description="EF-hand" evidence="3">
    <location>
        <begin position="1307"/>
        <end position="1342"/>
    </location>
</feature>
<dbReference type="PANTHER" id="PTHR14304:SF11">
    <property type="entry name" value="SAP DOMAIN-CONTAINING PROTEIN"/>
    <property type="match status" value="1"/>
</dbReference>
<feature type="region of interest" description="Disordered" evidence="2">
    <location>
        <begin position="691"/>
        <end position="885"/>
    </location>
</feature>
<dbReference type="GeneID" id="108987687"/>
<dbReference type="PANTHER" id="PTHR14304">
    <property type="entry name" value="CELL DIVISION CYCLE AND APOPTOSIS REGULATOR PROTEIN"/>
    <property type="match status" value="1"/>
</dbReference>
<protein>
    <submittedName>
        <fullName evidence="5 6">Protein SHORT ROOT IN SALT MEDIUM 1-like</fullName>
    </submittedName>
</protein>
<dbReference type="KEGG" id="jre:108987687"/>
<dbReference type="RefSeq" id="XP_035539965.1">
    <property type="nucleotide sequence ID" value="XM_035684072.1"/>
</dbReference>
<dbReference type="SMART" id="SM01122">
    <property type="entry name" value="DBC1"/>
    <property type="match status" value="1"/>
</dbReference>
<dbReference type="InterPro" id="IPR002048">
    <property type="entry name" value="EF_hand_dom"/>
</dbReference>
<dbReference type="GO" id="GO:0005634">
    <property type="term" value="C:nucleus"/>
    <property type="evidence" value="ECO:0000318"/>
    <property type="project" value="GO_Central"/>
</dbReference>
<feature type="compositionally biased region" description="Basic and acidic residues" evidence="2">
    <location>
        <begin position="804"/>
        <end position="827"/>
    </location>
</feature>
<name>A0A6P9DWH0_JUGRE</name>
<feature type="region of interest" description="Disordered" evidence="2">
    <location>
        <begin position="1147"/>
        <end position="1304"/>
    </location>
</feature>
<dbReference type="Proteomes" id="UP000235220">
    <property type="component" value="Chromosome 13"/>
</dbReference>
<feature type="compositionally biased region" description="Basic and acidic residues" evidence="2">
    <location>
        <begin position="1011"/>
        <end position="1073"/>
    </location>
</feature>
<feature type="compositionally biased region" description="Acidic residues" evidence="2">
    <location>
        <begin position="1211"/>
        <end position="1234"/>
    </location>
</feature>
<reference evidence="5 6" key="1">
    <citation type="submission" date="2025-04" db="UniProtKB">
        <authorList>
            <consortium name="RefSeq"/>
        </authorList>
    </citation>
    <scope>IDENTIFICATION</scope>
    <source>
        <tissue evidence="5 6">Leaves</tissue>
    </source>
</reference>
<feature type="region of interest" description="Disordered" evidence="2">
    <location>
        <begin position="32"/>
        <end position="68"/>
    </location>
</feature>
<dbReference type="RefSeq" id="XP_035539964.1">
    <property type="nucleotide sequence ID" value="XM_035684071.1"/>
</dbReference>
<feature type="compositionally biased region" description="Basic residues" evidence="2">
    <location>
        <begin position="791"/>
        <end position="802"/>
    </location>
</feature>
<feature type="compositionally biased region" description="Basic and acidic residues" evidence="2">
    <location>
        <begin position="867"/>
        <end position="880"/>
    </location>
</feature>
<evidence type="ECO:0000256" key="1">
    <source>
        <dbReference type="ARBA" id="ARBA00023054"/>
    </source>
</evidence>
<feature type="compositionally biased region" description="Basic and acidic residues" evidence="2">
    <location>
        <begin position="691"/>
        <end position="717"/>
    </location>
</feature>
<keyword evidence="1" id="KW-0175">Coiled coil</keyword>
<dbReference type="InterPro" id="IPR025224">
    <property type="entry name" value="CCAR1/CCAR2"/>
</dbReference>
<proteinExistence type="predicted"/>
<feature type="region of interest" description="Disordered" evidence="2">
    <location>
        <begin position="949"/>
        <end position="1084"/>
    </location>
</feature>
<feature type="compositionally biased region" description="Basic and acidic residues" evidence="2">
    <location>
        <begin position="977"/>
        <end position="1003"/>
    </location>
</feature>
<dbReference type="Pfam" id="PF14443">
    <property type="entry name" value="DBC1"/>
    <property type="match status" value="1"/>
</dbReference>
<feature type="compositionally biased region" description="Basic and acidic residues" evidence="2">
    <location>
        <begin position="412"/>
        <end position="427"/>
    </location>
</feature>
<dbReference type="OrthoDB" id="21006at2759"/>
<feature type="compositionally biased region" description="Polar residues" evidence="2">
    <location>
        <begin position="32"/>
        <end position="59"/>
    </location>
</feature>
<dbReference type="SUPFAM" id="SSF47473">
    <property type="entry name" value="EF-hand"/>
    <property type="match status" value="1"/>
</dbReference>
<dbReference type="GO" id="GO:0006355">
    <property type="term" value="P:regulation of DNA-templated transcription"/>
    <property type="evidence" value="ECO:0000318"/>
    <property type="project" value="GO_Central"/>
</dbReference>
<sequence length="1378" mass="155791">MYSSRGSNAYGQQSYTGQSTYGANLGAAYSASSVGNPDGASQQSLASRHSSMLAGSQETDVGGYRAHPPAVTHYGGQYSSVYGAAALSSAQQVPATNVKGAGPSILESRGSYSSVRPDSPKFASSDYVSSSGHGYSHKGDQFYAEKVPDYAGIERRQYGDRQSTYLGRDLQSEPTGRYADSLGLSHQNQNDMYDRIDQALLRQEQLLKAQSLQSASLDGTARQADYLAARGTTSRHPTQDLLSYGGRMDADPRSLTMLSASSYSGQQAPSILGAAPRRNMDDLMYTQSSSNPGYGVSLPPGRDYATGKGLHGTSLELDYPSSTLSRGGPTRIDDHKDDKAGYLREFELREEERRREHLRERERDREREKERERERERERDRERRILERREKERDRERKRGLETKHNRTPPRVSRDRRGSSLAKEGKLLRRNSPHRDALHRHHSPVKEKRREYVCKVYSSSLVDVERDYLSIDKRYPRLFVSPEFSKAVVNWPKENLKLPIHSPVSFEHDFIEEERLTELKGSSAELLAEETTKSGNTVWSAKMILMSGLSKNAMEELSSEKIYDNRIPHICNIIRLAVLRKEKSLMAIGGPWNSADGGDPSVDDTSLVRTALRHAKNITPLDLQYCCHWNRFLEIHYDRFGSDGLFSHKEVTVLFVPDLSECLPSLEAWKDQWFAHKKAVAERERQLTLKKERSREKKDGIKDKEKDSTKDLKKDSTNLKMSTSSGQSEDVDKKDKDVNDVKGITVEEKVDGNDKRLEKKGGTETGKENMTVEKKEQGESVSAQTSGVVKPAKKKIIKKIVKQKVVDKTAHDSASKQNDSPDEKNNGDKNANSEIPNLPDESSGAPAGVKTFVRKKVIRKVPVVKTARNEDSEDKPKDNSDPCTAAVVQRTAVKTTVKKKIIKRVAKRKVEGLESGDRIADTKKDVDRDEIKVVGAIDETENMVGQAADADNQVSEIKRSEKKMVPRTNTKTLITKMQDDTVDPSKTEIKTDKDDKDEKRTGEKSGQGIKVEIEVDKQKISLKDDHSSKDGKSKDGEKSKDEREKKDNDGKDESRSKSKNELKEKRKPEEPPRHPGLILQTKCSKDSKLHSVSLSLDSVLDYTDKDIDESSFELSLFAESLYEMLQYQMGCRLLTFLQKLRINFVAKRNQRKRQRDEAHEKKRDKKSPAKRLRTNDLHVKDSTEIDGVAHPDANKTMAEEDKFVDHVDELKMEDETDGDEDPEEDPEEYEEMEESSMQHESSYVNNEEEGKTDLSAEPEKVSGMETDKAEETLKEKPKAAETKPKSGEEMRKRKDGERETSSVKEAAVDKELLQAFRFFDRNRVGYIRVEDMRLIIHNLGKFLSHRDVKELVQSALLESNTGRDDRILYNKLVRMFDT</sequence>
<dbReference type="GO" id="GO:0005509">
    <property type="term" value="F:calcium ion binding"/>
    <property type="evidence" value="ECO:0007669"/>
    <property type="project" value="InterPro"/>
</dbReference>
<dbReference type="PROSITE" id="PS50222">
    <property type="entry name" value="EF_HAND_2"/>
    <property type="match status" value="1"/>
</dbReference>
<dbReference type="InterPro" id="IPR025954">
    <property type="entry name" value="DBC1/CARP1_inactive_NUDIX"/>
</dbReference>
<feature type="compositionally biased region" description="Basic and acidic residues" evidence="2">
    <location>
        <begin position="1248"/>
        <end position="1304"/>
    </location>
</feature>
<organism evidence="4 6">
    <name type="scientific">Juglans regia</name>
    <name type="common">English walnut</name>
    <dbReference type="NCBI Taxonomy" id="51240"/>
    <lineage>
        <taxon>Eukaryota</taxon>
        <taxon>Viridiplantae</taxon>
        <taxon>Streptophyta</taxon>
        <taxon>Embryophyta</taxon>
        <taxon>Tracheophyta</taxon>
        <taxon>Spermatophyta</taxon>
        <taxon>Magnoliopsida</taxon>
        <taxon>eudicotyledons</taxon>
        <taxon>Gunneridae</taxon>
        <taxon>Pentapetalae</taxon>
        <taxon>rosids</taxon>
        <taxon>fabids</taxon>
        <taxon>Fagales</taxon>
        <taxon>Juglandaceae</taxon>
        <taxon>Juglans</taxon>
    </lineage>
</organism>
<evidence type="ECO:0000259" key="3">
    <source>
        <dbReference type="PROSITE" id="PS50222"/>
    </source>
</evidence>
<evidence type="ECO:0000313" key="6">
    <source>
        <dbReference type="RefSeq" id="XP_035539965.1"/>
    </source>
</evidence>
<feature type="compositionally biased region" description="Polar residues" evidence="2">
    <location>
        <begin position="718"/>
        <end position="728"/>
    </location>
</feature>
<evidence type="ECO:0000313" key="5">
    <source>
        <dbReference type="RefSeq" id="XP_035539964.1"/>
    </source>
</evidence>
<dbReference type="Gene3D" id="1.10.238.10">
    <property type="entry name" value="EF-hand"/>
    <property type="match status" value="1"/>
</dbReference>
<feature type="compositionally biased region" description="Basic residues" evidence="2">
    <location>
        <begin position="1162"/>
        <end position="1172"/>
    </location>
</feature>
<accession>A0A6P9DWH0</accession>
<dbReference type="InterPro" id="IPR045353">
    <property type="entry name" value="LAIKA"/>
</dbReference>
<dbReference type="Pfam" id="PF19256">
    <property type="entry name" value="LAIKA"/>
    <property type="match status" value="1"/>
</dbReference>
<evidence type="ECO:0000256" key="2">
    <source>
        <dbReference type="SAM" id="MobiDB-lite"/>
    </source>
</evidence>
<dbReference type="InterPro" id="IPR011992">
    <property type="entry name" value="EF-hand-dom_pair"/>
</dbReference>
<feature type="region of interest" description="Disordered" evidence="2">
    <location>
        <begin position="283"/>
        <end position="338"/>
    </location>
</feature>
<feature type="compositionally biased region" description="Basic residues" evidence="2">
    <location>
        <begin position="428"/>
        <end position="443"/>
    </location>
</feature>